<comment type="caution">
    <text evidence="2">The sequence shown here is derived from an EMBL/GenBank/DDBJ whole genome shotgun (WGS) entry which is preliminary data.</text>
</comment>
<name>A0A8S0SZ77_OLEEU</name>
<dbReference type="EMBL" id="CACTIH010005596">
    <property type="protein sequence ID" value="CAA2998508.1"/>
    <property type="molecule type" value="Genomic_DNA"/>
</dbReference>
<protein>
    <submittedName>
        <fullName evidence="2">Uncharacterized protein</fullName>
    </submittedName>
</protein>
<evidence type="ECO:0000256" key="1">
    <source>
        <dbReference type="SAM" id="MobiDB-lite"/>
    </source>
</evidence>
<proteinExistence type="predicted"/>
<sequence length="282" mass="30398">MWMHQPIHLAGILQTASLNETSETNPSVNVYAPANSPDQKIDTPLDELDISVVGFSNEKTVGTNEVTNKNGDIIVEHEAEPGTLLNVLSEVARHGAAIVLLPDSNNGELNVHLEDGFLNDNENPIHQEGFRPNVTDAKISDENEDHARDGGHKKDEGSHGPNVKEQSGMGANRELFVDGNNEVAGQINPAVIERIGSSSIIDHILIEHEAEPGTLLNVLSEVASYDAPIELLPDSNNGELEFSVKSGTNNVSSCEQPIVISYPAQSSVHLEDGFLNDDENPI</sequence>
<dbReference type="OrthoDB" id="10071381at2759"/>
<keyword evidence="3" id="KW-1185">Reference proteome</keyword>
<feature type="region of interest" description="Disordered" evidence="1">
    <location>
        <begin position="126"/>
        <end position="170"/>
    </location>
</feature>
<evidence type="ECO:0000313" key="3">
    <source>
        <dbReference type="Proteomes" id="UP000594638"/>
    </source>
</evidence>
<reference evidence="2 3" key="1">
    <citation type="submission" date="2019-12" db="EMBL/GenBank/DDBJ databases">
        <authorList>
            <person name="Alioto T."/>
            <person name="Alioto T."/>
            <person name="Gomez Garrido J."/>
        </authorList>
    </citation>
    <scope>NUCLEOTIDE SEQUENCE [LARGE SCALE GENOMIC DNA]</scope>
</reference>
<accession>A0A8S0SZ77</accession>
<dbReference type="Gramene" id="OE9A044426T1">
    <property type="protein sequence ID" value="OE9A044426C1"/>
    <property type="gene ID" value="OE9A044426"/>
</dbReference>
<dbReference type="Proteomes" id="UP000594638">
    <property type="component" value="Unassembled WGS sequence"/>
</dbReference>
<evidence type="ECO:0000313" key="2">
    <source>
        <dbReference type="EMBL" id="CAA2998508.1"/>
    </source>
</evidence>
<dbReference type="AlphaFoldDB" id="A0A8S0SZ77"/>
<gene>
    <name evidence="2" type="ORF">OLEA9_A044426</name>
</gene>
<feature type="compositionally biased region" description="Basic and acidic residues" evidence="1">
    <location>
        <begin position="138"/>
        <end position="158"/>
    </location>
</feature>
<organism evidence="2 3">
    <name type="scientific">Olea europaea subsp. europaea</name>
    <dbReference type="NCBI Taxonomy" id="158383"/>
    <lineage>
        <taxon>Eukaryota</taxon>
        <taxon>Viridiplantae</taxon>
        <taxon>Streptophyta</taxon>
        <taxon>Embryophyta</taxon>
        <taxon>Tracheophyta</taxon>
        <taxon>Spermatophyta</taxon>
        <taxon>Magnoliopsida</taxon>
        <taxon>eudicotyledons</taxon>
        <taxon>Gunneridae</taxon>
        <taxon>Pentapetalae</taxon>
        <taxon>asterids</taxon>
        <taxon>lamiids</taxon>
        <taxon>Lamiales</taxon>
        <taxon>Oleaceae</taxon>
        <taxon>Oleeae</taxon>
        <taxon>Olea</taxon>
    </lineage>
</organism>